<dbReference type="KEGG" id="cmd:B841_12040"/>
<evidence type="ECO:0000313" key="2">
    <source>
        <dbReference type="EMBL" id="AGS35880.1"/>
    </source>
</evidence>
<keyword evidence="3" id="KW-1185">Reference proteome</keyword>
<feature type="transmembrane region" description="Helical" evidence="1">
    <location>
        <begin position="97"/>
        <end position="114"/>
    </location>
</feature>
<keyword evidence="1" id="KW-0472">Membrane</keyword>
<dbReference type="Proteomes" id="UP000015388">
    <property type="component" value="Chromosome"/>
</dbReference>
<gene>
    <name evidence="2" type="ORF">B841_12040</name>
</gene>
<dbReference type="STRING" id="1224163.B841_12040"/>
<reference evidence="2 3" key="1">
    <citation type="submission" date="2012-11" db="EMBL/GenBank/DDBJ databases">
        <title>The complete genome sequence of Corynebacterium maris Coryn-1 (=DSM 45190).</title>
        <authorList>
            <person name="Schaffert L."/>
            <person name="Albersmeier A."/>
            <person name="Kalinowski J."/>
            <person name="Ruckert C."/>
        </authorList>
    </citation>
    <scope>NUCLEOTIDE SEQUENCE [LARGE SCALE GENOMIC DNA]</scope>
    <source>
        <strain evidence="3">Coryn-1</strain>
    </source>
</reference>
<dbReference type="PATRIC" id="fig|1224163.3.peg.2432"/>
<dbReference type="AlphaFoldDB" id="S5T5G5"/>
<accession>S5T5G5</accession>
<evidence type="ECO:0000313" key="3">
    <source>
        <dbReference type="Proteomes" id="UP000015388"/>
    </source>
</evidence>
<protein>
    <submittedName>
        <fullName evidence="2">Uncharacterized protein</fullName>
    </submittedName>
</protein>
<proteinExistence type="predicted"/>
<name>S5T5G5_9CORY</name>
<organism evidence="2 3">
    <name type="scientific">Corynebacterium maris DSM 45190</name>
    <dbReference type="NCBI Taxonomy" id="1224163"/>
    <lineage>
        <taxon>Bacteria</taxon>
        <taxon>Bacillati</taxon>
        <taxon>Actinomycetota</taxon>
        <taxon>Actinomycetes</taxon>
        <taxon>Mycobacteriales</taxon>
        <taxon>Corynebacteriaceae</taxon>
        <taxon>Corynebacterium</taxon>
    </lineage>
</organism>
<feature type="transmembrane region" description="Helical" evidence="1">
    <location>
        <begin position="58"/>
        <end position="76"/>
    </location>
</feature>
<evidence type="ECO:0000256" key="1">
    <source>
        <dbReference type="SAM" id="Phobius"/>
    </source>
</evidence>
<dbReference type="RefSeq" id="WP_020935812.1">
    <property type="nucleotide sequence ID" value="NC_021915.1"/>
</dbReference>
<dbReference type="HOGENOM" id="CLU_1783620_0_0_11"/>
<sequence>MNTPHDFSLQSTEAHAALDVVADAEVRAKAPGKTGFAAVFAVLVGLGVTVTIMNLLPWMLGVMAAIVVYYIVWIFCRPGVRDSARQPVDTSTSRERSRWSAFFPVLAISVANVLPPLWWLAVPAGLVVAPLTWRVAMKYQDVYFR</sequence>
<keyword evidence="1" id="KW-0812">Transmembrane</keyword>
<feature type="transmembrane region" description="Helical" evidence="1">
    <location>
        <begin position="35"/>
        <end position="52"/>
    </location>
</feature>
<keyword evidence="1" id="KW-1133">Transmembrane helix</keyword>
<dbReference type="EMBL" id="CP003924">
    <property type="protein sequence ID" value="AGS35880.1"/>
    <property type="molecule type" value="Genomic_DNA"/>
</dbReference>